<feature type="region of interest" description="Disordered" evidence="1">
    <location>
        <begin position="1"/>
        <end position="35"/>
    </location>
</feature>
<dbReference type="RefSeq" id="WP_346058110.1">
    <property type="nucleotide sequence ID" value="NZ_BAAAOP010000006.1"/>
</dbReference>
<comment type="caution">
    <text evidence="3">The sequence shown here is derived from an EMBL/GenBank/DDBJ whole genome shotgun (WGS) entry which is preliminary data.</text>
</comment>
<name>A0ABN3B6X6_9MICO</name>
<evidence type="ECO:0000256" key="1">
    <source>
        <dbReference type="SAM" id="MobiDB-lite"/>
    </source>
</evidence>
<keyword evidence="4" id="KW-1185">Reference proteome</keyword>
<dbReference type="Proteomes" id="UP001501084">
    <property type="component" value="Unassembled WGS sequence"/>
</dbReference>
<sequence length="163" mass="17243">MPQADISSGGTSGAPVATPAAALARPTDARQSLEDRYGTGRRASFDRRFAWTAAAILVAAGIAFLVFSGWQQPNRVAFQDIGYTKNGDTSLDMKFQVTTEPNTPVACAVEALNTSKATVGWKIVELPVTDQQSHTVTARVVVTNPATAASVRDCWVIEESAAS</sequence>
<protein>
    <recommendedName>
        <fullName evidence="5">DUF4307 domain-containing protein</fullName>
    </recommendedName>
</protein>
<dbReference type="InterPro" id="IPR025443">
    <property type="entry name" value="DUF4307"/>
</dbReference>
<dbReference type="EMBL" id="BAAAOP010000006">
    <property type="protein sequence ID" value="GAA2188616.1"/>
    <property type="molecule type" value="Genomic_DNA"/>
</dbReference>
<evidence type="ECO:0000313" key="4">
    <source>
        <dbReference type="Proteomes" id="UP001501084"/>
    </source>
</evidence>
<evidence type="ECO:0000313" key="3">
    <source>
        <dbReference type="EMBL" id="GAA2188616.1"/>
    </source>
</evidence>
<keyword evidence="2" id="KW-0472">Membrane</keyword>
<reference evidence="3 4" key="1">
    <citation type="journal article" date="2019" name="Int. J. Syst. Evol. Microbiol.">
        <title>The Global Catalogue of Microorganisms (GCM) 10K type strain sequencing project: providing services to taxonomists for standard genome sequencing and annotation.</title>
        <authorList>
            <consortium name="The Broad Institute Genomics Platform"/>
            <consortium name="The Broad Institute Genome Sequencing Center for Infectious Disease"/>
            <person name="Wu L."/>
            <person name="Ma J."/>
        </authorList>
    </citation>
    <scope>NUCLEOTIDE SEQUENCE [LARGE SCALE GENOMIC DNA]</scope>
    <source>
        <strain evidence="3 4">JCM 14919</strain>
    </source>
</reference>
<keyword evidence="2" id="KW-1133">Transmembrane helix</keyword>
<proteinExistence type="predicted"/>
<evidence type="ECO:0000256" key="2">
    <source>
        <dbReference type="SAM" id="Phobius"/>
    </source>
</evidence>
<keyword evidence="2" id="KW-0812">Transmembrane</keyword>
<feature type="transmembrane region" description="Helical" evidence="2">
    <location>
        <begin position="49"/>
        <end position="70"/>
    </location>
</feature>
<evidence type="ECO:0008006" key="5">
    <source>
        <dbReference type="Google" id="ProtNLM"/>
    </source>
</evidence>
<gene>
    <name evidence="3" type="ORF">GCM10009786_18400</name>
</gene>
<accession>A0ABN3B6X6</accession>
<dbReference type="Pfam" id="PF14155">
    <property type="entry name" value="DUF4307"/>
    <property type="match status" value="1"/>
</dbReference>
<feature type="compositionally biased region" description="Low complexity" evidence="1">
    <location>
        <begin position="13"/>
        <end position="26"/>
    </location>
</feature>
<organism evidence="3 4">
    <name type="scientific">Leucobacter alluvii</name>
    <dbReference type="NCBI Taxonomy" id="340321"/>
    <lineage>
        <taxon>Bacteria</taxon>
        <taxon>Bacillati</taxon>
        <taxon>Actinomycetota</taxon>
        <taxon>Actinomycetes</taxon>
        <taxon>Micrococcales</taxon>
        <taxon>Microbacteriaceae</taxon>
        <taxon>Leucobacter</taxon>
    </lineage>
</organism>